<evidence type="ECO:0000256" key="2">
    <source>
        <dbReference type="SAM" id="MobiDB-lite"/>
    </source>
</evidence>
<dbReference type="Gramene" id="PGSC0003DMT400087340">
    <property type="protein sequence ID" value="PGSC0003DMT400087340"/>
    <property type="gene ID" value="PGSC0003DMG400036911"/>
</dbReference>
<protein>
    <recommendedName>
        <fullName evidence="5">Integrase core domain containing protein</fullName>
    </recommendedName>
</protein>
<proteinExistence type="predicted"/>
<name>M1DDM9_SOLTU</name>
<dbReference type="PaxDb" id="4113-PGSC0003DMT400087340"/>
<evidence type="ECO:0008006" key="5">
    <source>
        <dbReference type="Google" id="ProtNLM"/>
    </source>
</evidence>
<dbReference type="InParanoid" id="M1DDM9"/>
<dbReference type="Proteomes" id="UP000011115">
    <property type="component" value="Unassembled WGS sequence"/>
</dbReference>
<evidence type="ECO:0000313" key="4">
    <source>
        <dbReference type="Proteomes" id="UP000011115"/>
    </source>
</evidence>
<feature type="region of interest" description="Disordered" evidence="2">
    <location>
        <begin position="1"/>
        <end position="20"/>
    </location>
</feature>
<sequence length="172" mass="19734">MFRVEEGSSSCYLKPGENKGWNSKRYEEGFHPCYLQQGGNQYWNYNKRDEQIRYYQEWAEQSDSWRRENGREEDHTQSSESPKSKGSTSSPRVNDLLSRIIDKVEGSDDLLQGMKANLSSLNNRVNSYADAIKILEDQLSLLSAQLDQNMTRENMDRGLAVVTHSGKVAVVM</sequence>
<feature type="coiled-coil region" evidence="1">
    <location>
        <begin position="111"/>
        <end position="138"/>
    </location>
</feature>
<evidence type="ECO:0000256" key="1">
    <source>
        <dbReference type="SAM" id="Coils"/>
    </source>
</evidence>
<dbReference type="AlphaFoldDB" id="M1DDM9"/>
<feature type="compositionally biased region" description="Low complexity" evidence="2">
    <location>
        <begin position="78"/>
        <end position="91"/>
    </location>
</feature>
<organism evidence="3 4">
    <name type="scientific">Solanum tuberosum</name>
    <name type="common">Potato</name>
    <dbReference type="NCBI Taxonomy" id="4113"/>
    <lineage>
        <taxon>Eukaryota</taxon>
        <taxon>Viridiplantae</taxon>
        <taxon>Streptophyta</taxon>
        <taxon>Embryophyta</taxon>
        <taxon>Tracheophyta</taxon>
        <taxon>Spermatophyta</taxon>
        <taxon>Magnoliopsida</taxon>
        <taxon>eudicotyledons</taxon>
        <taxon>Gunneridae</taxon>
        <taxon>Pentapetalae</taxon>
        <taxon>asterids</taxon>
        <taxon>lamiids</taxon>
        <taxon>Solanales</taxon>
        <taxon>Solanaceae</taxon>
        <taxon>Solanoideae</taxon>
        <taxon>Solaneae</taxon>
        <taxon>Solanum</taxon>
    </lineage>
</organism>
<feature type="compositionally biased region" description="Basic and acidic residues" evidence="2">
    <location>
        <begin position="63"/>
        <end position="77"/>
    </location>
</feature>
<evidence type="ECO:0000313" key="3">
    <source>
        <dbReference type="EnsemblPlants" id="PGSC0003DMT400087340"/>
    </source>
</evidence>
<dbReference type="EnsemblPlants" id="PGSC0003DMT400087340">
    <property type="protein sequence ID" value="PGSC0003DMT400087340"/>
    <property type="gene ID" value="PGSC0003DMG400036911"/>
</dbReference>
<reference evidence="4" key="1">
    <citation type="journal article" date="2011" name="Nature">
        <title>Genome sequence and analysis of the tuber crop potato.</title>
        <authorList>
            <consortium name="The Potato Genome Sequencing Consortium"/>
        </authorList>
    </citation>
    <scope>NUCLEOTIDE SEQUENCE [LARGE SCALE GENOMIC DNA]</scope>
    <source>
        <strain evidence="4">cv. DM1-3 516 R44</strain>
    </source>
</reference>
<reference evidence="3" key="2">
    <citation type="submission" date="2015-06" db="UniProtKB">
        <authorList>
            <consortium name="EnsemblPlants"/>
        </authorList>
    </citation>
    <scope>IDENTIFICATION</scope>
    <source>
        <strain evidence="3">DM1-3 516 R44</strain>
    </source>
</reference>
<keyword evidence="1" id="KW-0175">Coiled coil</keyword>
<keyword evidence="4" id="KW-1185">Reference proteome</keyword>
<dbReference type="HOGENOM" id="CLU_092973_0_0_1"/>
<accession>M1DDM9</accession>
<feature type="region of interest" description="Disordered" evidence="2">
    <location>
        <begin position="63"/>
        <end position="92"/>
    </location>
</feature>